<keyword evidence="2" id="KW-1185">Reference proteome</keyword>
<accession>A0A5E4Q5R4</accession>
<reference evidence="1 2" key="1">
    <citation type="submission" date="2017-07" db="EMBL/GenBank/DDBJ databases">
        <authorList>
            <person name="Talla V."/>
            <person name="Backstrom N."/>
        </authorList>
    </citation>
    <scope>NUCLEOTIDE SEQUENCE [LARGE SCALE GENOMIC DNA]</scope>
</reference>
<name>A0A5E4Q5R4_9NEOP</name>
<dbReference type="Proteomes" id="UP000324832">
    <property type="component" value="Unassembled WGS sequence"/>
</dbReference>
<evidence type="ECO:0000313" key="1">
    <source>
        <dbReference type="EMBL" id="VVC93595.1"/>
    </source>
</evidence>
<organism evidence="1 2">
    <name type="scientific">Leptidea sinapis</name>
    <dbReference type="NCBI Taxonomy" id="189913"/>
    <lineage>
        <taxon>Eukaryota</taxon>
        <taxon>Metazoa</taxon>
        <taxon>Ecdysozoa</taxon>
        <taxon>Arthropoda</taxon>
        <taxon>Hexapoda</taxon>
        <taxon>Insecta</taxon>
        <taxon>Pterygota</taxon>
        <taxon>Neoptera</taxon>
        <taxon>Endopterygota</taxon>
        <taxon>Lepidoptera</taxon>
        <taxon>Glossata</taxon>
        <taxon>Ditrysia</taxon>
        <taxon>Papilionoidea</taxon>
        <taxon>Pieridae</taxon>
        <taxon>Dismorphiinae</taxon>
        <taxon>Leptidea</taxon>
    </lineage>
</organism>
<dbReference type="EMBL" id="FZQP02001682">
    <property type="protein sequence ID" value="VVC93595.1"/>
    <property type="molecule type" value="Genomic_DNA"/>
</dbReference>
<proteinExistence type="predicted"/>
<evidence type="ECO:0000313" key="2">
    <source>
        <dbReference type="Proteomes" id="UP000324832"/>
    </source>
</evidence>
<sequence length="136" mass="15701">MSRSIPRAPMVKLVLRPAERSNRISKYSSGGQTVTHGKVVFQANMSLSMDTTVGDDWYLVQVVRDRDTEPNTETTTMENQRNLKRNSIKVSTSYSRNREATVNRKHVDTVYYPCDLHGHLKEKKLQNYFNLSTFVM</sequence>
<dbReference type="AlphaFoldDB" id="A0A5E4Q5R4"/>
<gene>
    <name evidence="1" type="ORF">LSINAPIS_LOCUS5749</name>
</gene>
<protein>
    <submittedName>
        <fullName evidence="1">Uncharacterized protein</fullName>
    </submittedName>
</protein>